<evidence type="ECO:0000313" key="5">
    <source>
        <dbReference type="Proteomes" id="UP000251937"/>
    </source>
</evidence>
<proteinExistence type="predicted"/>
<evidence type="ECO:0000313" key="3">
    <source>
        <dbReference type="EMBL" id="SQA90674.1"/>
    </source>
</evidence>
<dbReference type="AlphaFoldDB" id="A0AAX2ILR6"/>
<dbReference type="GO" id="GO:0016491">
    <property type="term" value="F:oxidoreductase activity"/>
    <property type="evidence" value="ECO:0007669"/>
    <property type="project" value="UniProtKB-KW"/>
</dbReference>
<dbReference type="EMBL" id="UAVR01000012">
    <property type="protein sequence ID" value="SQA90674.1"/>
    <property type="molecule type" value="Genomic_DNA"/>
</dbReference>
<organism evidence="3 5">
    <name type="scientific">Chryseobacterium balustinum</name>
    <dbReference type="NCBI Taxonomy" id="246"/>
    <lineage>
        <taxon>Bacteria</taxon>
        <taxon>Pseudomonadati</taxon>
        <taxon>Bacteroidota</taxon>
        <taxon>Flavobacteriia</taxon>
        <taxon>Flavobacteriales</taxon>
        <taxon>Weeksellaceae</taxon>
        <taxon>Chryseobacterium group</taxon>
        <taxon>Chryseobacterium</taxon>
    </lineage>
</organism>
<keyword evidence="3" id="KW-0560">Oxidoreductase</keyword>
<dbReference type="InterPro" id="IPR012938">
    <property type="entry name" value="Glc/Sorbosone_DH"/>
</dbReference>
<accession>A0AAX2ILR6</accession>
<dbReference type="SUPFAM" id="SSF50952">
    <property type="entry name" value="Soluble quinoprotein glucose dehydrogenase"/>
    <property type="match status" value="1"/>
</dbReference>
<gene>
    <name evidence="3" type="primary">yliI_2</name>
    <name evidence="3" type="ORF">NCTC11212_02572</name>
    <name evidence="2" type="ORF">SAMN05421800_12140</name>
</gene>
<reference evidence="3 5" key="2">
    <citation type="submission" date="2018-06" db="EMBL/GenBank/DDBJ databases">
        <authorList>
            <consortium name="Pathogen Informatics"/>
            <person name="Doyle S."/>
        </authorList>
    </citation>
    <scope>NUCLEOTIDE SEQUENCE [LARGE SCALE GENOMIC DNA]</scope>
    <source>
        <strain evidence="3 5">NCTC11212</strain>
    </source>
</reference>
<keyword evidence="4" id="KW-1185">Reference proteome</keyword>
<dbReference type="EC" id="1.1.5.-" evidence="3"/>
<dbReference type="Proteomes" id="UP000190669">
    <property type="component" value="Unassembled WGS sequence"/>
</dbReference>
<protein>
    <submittedName>
        <fullName evidence="2">Glucose/arabinose dehydrogenase, beta-propeller fold</fullName>
    </submittedName>
    <submittedName>
        <fullName evidence="3">Soluble aldose sugar dehydrogenase yliI</fullName>
        <ecNumber evidence="3">1.1.5.-</ecNumber>
    </submittedName>
</protein>
<dbReference type="InterPro" id="IPR011041">
    <property type="entry name" value="Quinoprot_gluc/sorb_DH_b-prop"/>
</dbReference>
<name>A0AAX2ILR6_9FLAO</name>
<feature type="domain" description="Glucose/Sorbosone dehydrogenase" evidence="1">
    <location>
        <begin position="96"/>
        <end position="426"/>
    </location>
</feature>
<evidence type="ECO:0000259" key="1">
    <source>
        <dbReference type="Pfam" id="PF07995"/>
    </source>
</evidence>
<dbReference type="PANTHER" id="PTHR19328">
    <property type="entry name" value="HEDGEHOG-INTERACTING PROTEIN"/>
    <property type="match status" value="1"/>
</dbReference>
<evidence type="ECO:0000313" key="2">
    <source>
        <dbReference type="EMBL" id="SKC02331.1"/>
    </source>
</evidence>
<dbReference type="EMBL" id="FUZE01000021">
    <property type="protein sequence ID" value="SKC02331.1"/>
    <property type="molecule type" value="Genomic_DNA"/>
</dbReference>
<dbReference type="Proteomes" id="UP000251937">
    <property type="component" value="Unassembled WGS sequence"/>
</dbReference>
<dbReference type="InterPro" id="IPR011042">
    <property type="entry name" value="6-blade_b-propeller_TolB-like"/>
</dbReference>
<evidence type="ECO:0000313" key="4">
    <source>
        <dbReference type="Proteomes" id="UP000190669"/>
    </source>
</evidence>
<dbReference type="PANTHER" id="PTHR19328:SF75">
    <property type="entry name" value="ALDOSE SUGAR DEHYDROGENASE YLII"/>
    <property type="match status" value="1"/>
</dbReference>
<dbReference type="Pfam" id="PF07995">
    <property type="entry name" value="GSDH"/>
    <property type="match status" value="1"/>
</dbReference>
<sequence length="431" mass="46287">MFCKLKIVIFKIQTPNLNNMKFKAHYLLMASAMFLTNCSDNIDETITEEPGNEAIYPPVETGQANTNYPPAFAGQTRVNGVKTQTPFTSAVLTSALSAPWGITSLPDGRLLITQKGGTMRIVTNTGSVGNPITGIPAVNSNGQGGLLGICVDPQFSTNRMIYWVFSENVAGGTQTSVAKGKLSTSETTIENATVIYRANPSASAGNLHYGGRILFDSTGNLMVSVGERSDLSTRPLAQSVTAAIGKILRITKDGAPAPGNPTFSQAGALPELYSIGHRNPQGIAIHPTTGELWQSEHGPRGGDEINRVQPAKNYGWPTITYGIEYGGAPIGGGIQQQSGMEQPIYYWDPVISPSGMTFYRGNSIPEWQNCLFIGALSGEHIVRLVIKDNKVVGEERLLTGLSQRFRDITQGTDAALYAVTDGGRLYKIQKQ</sequence>
<reference evidence="2 4" key="1">
    <citation type="submission" date="2017-02" db="EMBL/GenBank/DDBJ databases">
        <authorList>
            <person name="Varghese N."/>
            <person name="Submissions S."/>
        </authorList>
    </citation>
    <scope>NUCLEOTIDE SEQUENCE [LARGE SCALE GENOMIC DNA]</scope>
    <source>
        <strain evidence="2 4">DSM 16775</strain>
    </source>
</reference>
<comment type="caution">
    <text evidence="3">The sequence shown here is derived from an EMBL/GenBank/DDBJ whole genome shotgun (WGS) entry which is preliminary data.</text>
</comment>
<dbReference type="Gene3D" id="2.120.10.30">
    <property type="entry name" value="TolB, C-terminal domain"/>
    <property type="match status" value="1"/>
</dbReference>